<dbReference type="AlphaFoldDB" id="A0A016SB70"/>
<gene>
    <name evidence="2" type="primary">Acey_s0255.g336</name>
    <name evidence="2" type="ORF">Y032_0255g336</name>
</gene>
<accession>A0A016SB70</accession>
<evidence type="ECO:0000256" key="1">
    <source>
        <dbReference type="SAM" id="SignalP"/>
    </source>
</evidence>
<feature type="signal peptide" evidence="1">
    <location>
        <begin position="1"/>
        <end position="16"/>
    </location>
</feature>
<comment type="caution">
    <text evidence="2">The sequence shown here is derived from an EMBL/GenBank/DDBJ whole genome shotgun (WGS) entry which is preliminary data.</text>
</comment>
<dbReference type="EMBL" id="JARK01001591">
    <property type="protein sequence ID" value="EYB87933.1"/>
    <property type="molecule type" value="Genomic_DNA"/>
</dbReference>
<organism evidence="2 3">
    <name type="scientific">Ancylostoma ceylanicum</name>
    <dbReference type="NCBI Taxonomy" id="53326"/>
    <lineage>
        <taxon>Eukaryota</taxon>
        <taxon>Metazoa</taxon>
        <taxon>Ecdysozoa</taxon>
        <taxon>Nematoda</taxon>
        <taxon>Chromadorea</taxon>
        <taxon>Rhabditida</taxon>
        <taxon>Rhabditina</taxon>
        <taxon>Rhabditomorpha</taxon>
        <taxon>Strongyloidea</taxon>
        <taxon>Ancylostomatidae</taxon>
        <taxon>Ancylostomatinae</taxon>
        <taxon>Ancylostoma</taxon>
    </lineage>
</organism>
<keyword evidence="3" id="KW-1185">Reference proteome</keyword>
<feature type="chain" id="PRO_5001489229" evidence="1">
    <location>
        <begin position="17"/>
        <end position="257"/>
    </location>
</feature>
<proteinExistence type="predicted"/>
<reference evidence="3" key="1">
    <citation type="journal article" date="2015" name="Nat. Genet.">
        <title>The genome and transcriptome of the zoonotic hookworm Ancylostoma ceylanicum identify infection-specific gene families.</title>
        <authorList>
            <person name="Schwarz E.M."/>
            <person name="Hu Y."/>
            <person name="Antoshechkin I."/>
            <person name="Miller M.M."/>
            <person name="Sternberg P.W."/>
            <person name="Aroian R.V."/>
        </authorList>
    </citation>
    <scope>NUCLEOTIDE SEQUENCE</scope>
    <source>
        <strain evidence="3">HY135</strain>
    </source>
</reference>
<keyword evidence="1" id="KW-0732">Signal</keyword>
<sequence>MLALVVYCCVALEFSADDRSRQPEPACGTPVSLPKRPRVVPPLVYGLLELAVCRQARYFSIANCPSCTLFAEHKWKPFLRAEHPSCSNCEYKDDLAYPNRALAQCSFCLPGTGQSLLYHRILPIWPDAAYQRKGTPNGQVNEDQHRGRYLLTAAPTVVTTSESQIVTSSTLSEANGMTESPLQCTMLQWTPSSQLTFHMSDYIPMCSCVNSSLEELLAKYNDFPEEMAQFRKGKFCNACATEVQMQLCLSNRLCTNY</sequence>
<evidence type="ECO:0000313" key="3">
    <source>
        <dbReference type="Proteomes" id="UP000024635"/>
    </source>
</evidence>
<name>A0A016SB70_9BILA</name>
<protein>
    <submittedName>
        <fullName evidence="2">Uncharacterized protein</fullName>
    </submittedName>
</protein>
<dbReference type="Proteomes" id="UP000024635">
    <property type="component" value="Unassembled WGS sequence"/>
</dbReference>
<evidence type="ECO:0000313" key="2">
    <source>
        <dbReference type="EMBL" id="EYB87933.1"/>
    </source>
</evidence>